<evidence type="ECO:0000313" key="1">
    <source>
        <dbReference type="EMBL" id="CDW24279.1"/>
    </source>
</evidence>
<sequence length="70" mass="7932">MISSLELELSDDMFNFSSCFPCRSNCTGIKGFNVKCIWGEFDSFKSRFGSKDCSKYEEVSIVSAKIFQCC</sequence>
<protein>
    <submittedName>
        <fullName evidence="1">Uncharacterized protein</fullName>
    </submittedName>
</protein>
<dbReference type="AlphaFoldDB" id="A0A0K2TE29"/>
<name>A0A0K2TE29_LEPSM</name>
<accession>A0A0K2TE29</accession>
<organism evidence="1">
    <name type="scientific">Lepeophtheirus salmonis</name>
    <name type="common">Salmon louse</name>
    <name type="synonym">Caligus salmonis</name>
    <dbReference type="NCBI Taxonomy" id="72036"/>
    <lineage>
        <taxon>Eukaryota</taxon>
        <taxon>Metazoa</taxon>
        <taxon>Ecdysozoa</taxon>
        <taxon>Arthropoda</taxon>
        <taxon>Crustacea</taxon>
        <taxon>Multicrustacea</taxon>
        <taxon>Hexanauplia</taxon>
        <taxon>Copepoda</taxon>
        <taxon>Siphonostomatoida</taxon>
        <taxon>Caligidae</taxon>
        <taxon>Lepeophtheirus</taxon>
    </lineage>
</organism>
<dbReference type="EMBL" id="HACA01006918">
    <property type="protein sequence ID" value="CDW24279.1"/>
    <property type="molecule type" value="Transcribed_RNA"/>
</dbReference>
<reference evidence="1" key="1">
    <citation type="submission" date="2014-05" db="EMBL/GenBank/DDBJ databases">
        <authorList>
            <person name="Chronopoulou M."/>
        </authorList>
    </citation>
    <scope>NUCLEOTIDE SEQUENCE</scope>
    <source>
        <tissue evidence="1">Whole organism</tissue>
    </source>
</reference>
<proteinExistence type="predicted"/>